<organism evidence="4 5">
    <name type="scientific">Naegleria fowleri</name>
    <name type="common">Brain eating amoeba</name>
    <dbReference type="NCBI Taxonomy" id="5763"/>
    <lineage>
        <taxon>Eukaryota</taxon>
        <taxon>Discoba</taxon>
        <taxon>Heterolobosea</taxon>
        <taxon>Tetramitia</taxon>
        <taxon>Eutetramitia</taxon>
        <taxon>Vahlkampfiidae</taxon>
        <taxon>Naegleria</taxon>
    </lineage>
</organism>
<gene>
    <name evidence="4" type="ORF">FDP41_009132</name>
</gene>
<dbReference type="VEuPathDB" id="AmoebaDB:NfTy_045990"/>
<accession>A0A6A5B012</accession>
<reference evidence="4 5" key="1">
    <citation type="journal article" date="2019" name="Sci. Rep.">
        <title>Nanopore sequencing improves the draft genome of the human pathogenic amoeba Naegleria fowleri.</title>
        <authorList>
            <person name="Liechti N."/>
            <person name="Schurch N."/>
            <person name="Bruggmann R."/>
            <person name="Wittwer M."/>
        </authorList>
    </citation>
    <scope>NUCLEOTIDE SEQUENCE [LARGE SCALE GENOMIC DNA]</scope>
    <source>
        <strain evidence="4 5">ATCC 30894</strain>
    </source>
</reference>
<feature type="compositionally biased region" description="Polar residues" evidence="2">
    <location>
        <begin position="251"/>
        <end position="271"/>
    </location>
</feature>
<dbReference type="InterPro" id="IPR050729">
    <property type="entry name" value="Rho-GAP"/>
</dbReference>
<dbReference type="GeneID" id="68116349"/>
<keyword evidence="5" id="KW-1185">Reference proteome</keyword>
<dbReference type="Proteomes" id="UP000444721">
    <property type="component" value="Unassembled WGS sequence"/>
</dbReference>
<dbReference type="AlphaFoldDB" id="A0A6A5B012"/>
<dbReference type="PANTHER" id="PTHR23176">
    <property type="entry name" value="RHO/RAC/CDC GTPASE-ACTIVATING PROTEIN"/>
    <property type="match status" value="1"/>
</dbReference>
<dbReference type="RefSeq" id="XP_044557597.1">
    <property type="nucleotide sequence ID" value="XM_044713060.1"/>
</dbReference>
<evidence type="ECO:0000256" key="1">
    <source>
        <dbReference type="ARBA" id="ARBA00022468"/>
    </source>
</evidence>
<evidence type="ECO:0000259" key="3">
    <source>
        <dbReference type="PROSITE" id="PS50238"/>
    </source>
</evidence>
<dbReference type="OMA" id="FFNSNIM"/>
<keyword evidence="1" id="KW-0343">GTPase activation</keyword>
<dbReference type="SMART" id="SM00324">
    <property type="entry name" value="RhoGAP"/>
    <property type="match status" value="1"/>
</dbReference>
<dbReference type="VEuPathDB" id="AmoebaDB:NF0026910"/>
<name>A0A6A5B012_NAEFO</name>
<feature type="domain" description="Rho-GAP" evidence="3">
    <location>
        <begin position="34"/>
        <end position="235"/>
    </location>
</feature>
<dbReference type="VEuPathDB" id="AmoebaDB:FDP41_009132"/>
<dbReference type="EMBL" id="VFQX01000066">
    <property type="protein sequence ID" value="KAF0972883.1"/>
    <property type="molecule type" value="Genomic_DNA"/>
</dbReference>
<proteinExistence type="predicted"/>
<comment type="caution">
    <text evidence="4">The sequence shown here is derived from an EMBL/GenBank/DDBJ whole genome shotgun (WGS) entry which is preliminary data.</text>
</comment>
<dbReference type="OrthoDB" id="185175at2759"/>
<dbReference type="InterPro" id="IPR008936">
    <property type="entry name" value="Rho_GTPase_activation_prot"/>
</dbReference>
<dbReference type="InterPro" id="IPR000198">
    <property type="entry name" value="RhoGAP_dom"/>
</dbReference>
<dbReference type="GO" id="GO:0007165">
    <property type="term" value="P:signal transduction"/>
    <property type="evidence" value="ECO:0007669"/>
    <property type="project" value="InterPro"/>
</dbReference>
<dbReference type="Pfam" id="PF00620">
    <property type="entry name" value="RhoGAP"/>
    <property type="match status" value="1"/>
</dbReference>
<dbReference type="SUPFAM" id="SSF48350">
    <property type="entry name" value="GTPase activation domain, GAP"/>
    <property type="match status" value="1"/>
</dbReference>
<dbReference type="GO" id="GO:0005096">
    <property type="term" value="F:GTPase activator activity"/>
    <property type="evidence" value="ECO:0007669"/>
    <property type="project" value="UniProtKB-KW"/>
</dbReference>
<feature type="region of interest" description="Disordered" evidence="2">
    <location>
        <begin position="250"/>
        <end position="271"/>
    </location>
</feature>
<evidence type="ECO:0000313" key="4">
    <source>
        <dbReference type="EMBL" id="KAF0972883.1"/>
    </source>
</evidence>
<dbReference type="PANTHER" id="PTHR23176:SF129">
    <property type="entry name" value="RHO GTPASE ACTIVATING PROTEIN AT 16F, ISOFORM E-RELATED"/>
    <property type="match status" value="1"/>
</dbReference>
<dbReference type="PROSITE" id="PS50238">
    <property type="entry name" value="RHOGAP"/>
    <property type="match status" value="1"/>
</dbReference>
<dbReference type="CDD" id="cd00159">
    <property type="entry name" value="RhoGAP"/>
    <property type="match status" value="1"/>
</dbReference>
<protein>
    <recommendedName>
        <fullName evidence="3">Rho-GAP domain-containing protein</fullName>
    </recommendedName>
</protein>
<evidence type="ECO:0000313" key="5">
    <source>
        <dbReference type="Proteomes" id="UP000444721"/>
    </source>
</evidence>
<evidence type="ECO:0000256" key="2">
    <source>
        <dbReference type="SAM" id="MobiDB-lite"/>
    </source>
</evidence>
<dbReference type="GO" id="GO:0005737">
    <property type="term" value="C:cytoplasm"/>
    <property type="evidence" value="ECO:0007669"/>
    <property type="project" value="TreeGrafter"/>
</dbReference>
<sequence>MPKKEQQKEVTQASSSSLKKSSSKSYLVKVHFGEPLDHDTLPEFIIQAMDFILKHAKDIEGLFRISGHAGDVLKLKSKLNSGEAIELSEIENIHNVASLVKMYFRELPNPLISFECYDMFMIADSIPDFCSRLECLKKLLAYLPPTNQIILQQLCLFLSELAKNSEKNRMNIENLAIVFSPNILRAPDSKQKDPLLVSHPFLESQEPLSQSEILQSYKSAQSIVKSLIEHVDYFFNSNIMNFQEFMEHKSTSQIRQQGSASSTNDPQTSINLTSPIQMKVSEQIFGTSAQEVTSSVKLLSEKITQQIQDSHPFK</sequence>
<dbReference type="Gene3D" id="1.10.555.10">
    <property type="entry name" value="Rho GTPase activation protein"/>
    <property type="match status" value="1"/>
</dbReference>